<feature type="transmembrane region" description="Helical" evidence="6">
    <location>
        <begin position="47"/>
        <end position="69"/>
    </location>
</feature>
<evidence type="ECO:0000256" key="1">
    <source>
        <dbReference type="ARBA" id="ARBA00004651"/>
    </source>
</evidence>
<evidence type="ECO:0000256" key="3">
    <source>
        <dbReference type="ARBA" id="ARBA00022692"/>
    </source>
</evidence>
<feature type="transmembrane region" description="Helical" evidence="6">
    <location>
        <begin position="130"/>
        <end position="151"/>
    </location>
</feature>
<comment type="caution">
    <text evidence="7">The sequence shown here is derived from an EMBL/GenBank/DDBJ whole genome shotgun (WGS) entry which is preliminary data.</text>
</comment>
<dbReference type="PANTHER" id="PTHR30250">
    <property type="entry name" value="PST FAMILY PREDICTED COLANIC ACID TRANSPORTER"/>
    <property type="match status" value="1"/>
</dbReference>
<evidence type="ECO:0000256" key="6">
    <source>
        <dbReference type="SAM" id="Phobius"/>
    </source>
</evidence>
<keyword evidence="3 6" id="KW-0812">Transmembrane</keyword>
<feature type="transmembrane region" description="Helical" evidence="6">
    <location>
        <begin position="172"/>
        <end position="190"/>
    </location>
</feature>
<feature type="transmembrane region" description="Helical" evidence="6">
    <location>
        <begin position="12"/>
        <end position="35"/>
    </location>
</feature>
<feature type="transmembrane region" description="Helical" evidence="6">
    <location>
        <begin position="504"/>
        <end position="524"/>
    </location>
</feature>
<dbReference type="InterPro" id="IPR050833">
    <property type="entry name" value="Poly_Biosynth_Transport"/>
</dbReference>
<feature type="transmembrane region" description="Helical" evidence="6">
    <location>
        <begin position="90"/>
        <end position="110"/>
    </location>
</feature>
<keyword evidence="7" id="KW-0131">Cell cycle</keyword>
<dbReference type="Proteomes" id="UP000642571">
    <property type="component" value="Unassembled WGS sequence"/>
</dbReference>
<keyword evidence="8" id="KW-1185">Reference proteome</keyword>
<dbReference type="EMBL" id="BMIN01000011">
    <property type="protein sequence ID" value="GGD17502.1"/>
    <property type="molecule type" value="Genomic_DNA"/>
</dbReference>
<keyword evidence="4 6" id="KW-1133">Transmembrane helix</keyword>
<dbReference type="PIRSF" id="PIRSF038958">
    <property type="entry name" value="PG_synth_SpoVB"/>
    <property type="match status" value="1"/>
</dbReference>
<proteinExistence type="predicted"/>
<accession>A0ABQ1Q8W1</accession>
<dbReference type="CDD" id="cd13124">
    <property type="entry name" value="MATE_SpoVB_like"/>
    <property type="match status" value="1"/>
</dbReference>
<feature type="transmembrane region" description="Helical" evidence="6">
    <location>
        <begin position="297"/>
        <end position="316"/>
    </location>
</feature>
<comment type="subcellular location">
    <subcellularLocation>
        <location evidence="1">Cell membrane</location>
        <topology evidence="1">Multi-pass membrane protein</topology>
    </subcellularLocation>
</comment>
<feature type="transmembrane region" description="Helical" evidence="6">
    <location>
        <begin position="336"/>
        <end position="355"/>
    </location>
</feature>
<evidence type="ECO:0000256" key="4">
    <source>
        <dbReference type="ARBA" id="ARBA00022989"/>
    </source>
</evidence>
<feature type="transmembrane region" description="Helical" evidence="6">
    <location>
        <begin position="245"/>
        <end position="262"/>
    </location>
</feature>
<feature type="transmembrane region" description="Helical" evidence="6">
    <location>
        <begin position="472"/>
        <end position="492"/>
    </location>
</feature>
<dbReference type="InterPro" id="IPR002797">
    <property type="entry name" value="Polysacc_synth"/>
</dbReference>
<dbReference type="Pfam" id="PF01943">
    <property type="entry name" value="Polysacc_synt"/>
    <property type="match status" value="1"/>
</dbReference>
<keyword evidence="2" id="KW-1003">Cell membrane</keyword>
<name>A0ABQ1Q8W1_9BACI</name>
<evidence type="ECO:0000313" key="7">
    <source>
        <dbReference type="EMBL" id="GGD17502.1"/>
    </source>
</evidence>
<feature type="transmembrane region" description="Helical" evidence="6">
    <location>
        <begin position="383"/>
        <end position="401"/>
    </location>
</feature>
<dbReference type="InterPro" id="IPR024923">
    <property type="entry name" value="PG_synth_SpoVB"/>
</dbReference>
<keyword evidence="7" id="KW-0132">Cell division</keyword>
<gene>
    <name evidence="7" type="ORF">GCM10011389_26590</name>
</gene>
<dbReference type="PANTHER" id="PTHR30250:SF21">
    <property type="entry name" value="LIPID II FLIPPASE MURJ"/>
    <property type="match status" value="1"/>
</dbReference>
<keyword evidence="5 6" id="KW-0472">Membrane</keyword>
<evidence type="ECO:0000256" key="2">
    <source>
        <dbReference type="ARBA" id="ARBA00022475"/>
    </source>
</evidence>
<feature type="transmembrane region" description="Helical" evidence="6">
    <location>
        <begin position="432"/>
        <end position="451"/>
    </location>
</feature>
<dbReference type="GO" id="GO:0051301">
    <property type="term" value="P:cell division"/>
    <property type="evidence" value="ECO:0007669"/>
    <property type="project" value="UniProtKB-KW"/>
</dbReference>
<feature type="transmembrane region" description="Helical" evidence="6">
    <location>
        <begin position="196"/>
        <end position="216"/>
    </location>
</feature>
<sequence length="549" mass="60415">MSGSTLLRGTMLLTAATFLSKLLGMIYVIPFEALVGDTGGTLLSFAYIPYTIFISISTIGVPLAVSKFVSKYNALGDYYTGRRVFKAGMSLMAITGVLSFIIMYSSAGLLAELSISDDAKGITKEDVTQVIQMISFALLIIPGMSIVRGFFQGYEYMEPTAFSQVVEQLVRIAFLLVSVYVVMEFGSGDIPTAVNFASFAAFIGAIASVGVLWYFWRKQKPMLDERIEQQQETVDISMQSLFKELLTYAGPFVLVGLATPLYQQIDSLTFNRAMAEVGNGEIAEKLFGVVNLYSHKLVIIPVTLATGLSLALLPTITKSFTEDRRQQLNNQLNQALQIIIVLIFPAVVGISVLSYEAYGTFFGVTIGDGGTVGIEQQGDLLRWYAPVAMFYALFTVTSSILQGLNKQRFAVISLGAGVLLKLILNIPFIHWFGAKGIILTTGIAAFTAVILNLWKIRSAANFSYKQIYKRSLFIIILTILMTVIVLIVKWLLSLTGLSYENGRFQSLIVLLISAGVGGVFYLWVAYQTTLLERVLGNRVKVLDRFLKKK</sequence>
<evidence type="ECO:0000313" key="8">
    <source>
        <dbReference type="Proteomes" id="UP000642571"/>
    </source>
</evidence>
<dbReference type="RefSeq" id="WP_188654531.1">
    <property type="nucleotide sequence ID" value="NZ_BMIN01000011.1"/>
</dbReference>
<protein>
    <submittedName>
        <fullName evidence="7">Cell division protein</fullName>
    </submittedName>
</protein>
<organism evidence="7 8">
    <name type="scientific">Pontibacillus salipaludis</name>
    <dbReference type="NCBI Taxonomy" id="1697394"/>
    <lineage>
        <taxon>Bacteria</taxon>
        <taxon>Bacillati</taxon>
        <taxon>Bacillota</taxon>
        <taxon>Bacilli</taxon>
        <taxon>Bacillales</taxon>
        <taxon>Bacillaceae</taxon>
        <taxon>Pontibacillus</taxon>
    </lineage>
</organism>
<evidence type="ECO:0000256" key="5">
    <source>
        <dbReference type="ARBA" id="ARBA00023136"/>
    </source>
</evidence>
<feature type="transmembrane region" description="Helical" evidence="6">
    <location>
        <begin position="408"/>
        <end position="426"/>
    </location>
</feature>
<reference evidence="8" key="1">
    <citation type="journal article" date="2019" name="Int. J. Syst. Evol. Microbiol.">
        <title>The Global Catalogue of Microorganisms (GCM) 10K type strain sequencing project: providing services to taxonomists for standard genome sequencing and annotation.</title>
        <authorList>
            <consortium name="The Broad Institute Genomics Platform"/>
            <consortium name="The Broad Institute Genome Sequencing Center for Infectious Disease"/>
            <person name="Wu L."/>
            <person name="Ma J."/>
        </authorList>
    </citation>
    <scope>NUCLEOTIDE SEQUENCE [LARGE SCALE GENOMIC DNA]</scope>
    <source>
        <strain evidence="8">CGMCC 1.15353</strain>
    </source>
</reference>